<comment type="caution">
    <text evidence="2">The sequence shown here is derived from an EMBL/GenBank/DDBJ whole genome shotgun (WGS) entry which is preliminary data.</text>
</comment>
<feature type="transmembrane region" description="Helical" evidence="1">
    <location>
        <begin position="26"/>
        <end position="50"/>
    </location>
</feature>
<dbReference type="AlphaFoldDB" id="A0A2S8FSX5"/>
<feature type="transmembrane region" description="Helical" evidence="1">
    <location>
        <begin position="111"/>
        <end position="135"/>
    </location>
</feature>
<evidence type="ECO:0000256" key="1">
    <source>
        <dbReference type="SAM" id="Phobius"/>
    </source>
</evidence>
<keyword evidence="1" id="KW-0812">Transmembrane</keyword>
<feature type="transmembrane region" description="Helical" evidence="1">
    <location>
        <begin position="86"/>
        <end position="104"/>
    </location>
</feature>
<gene>
    <name evidence="2" type="ORF">C5Y98_14510</name>
</gene>
<evidence type="ECO:0000313" key="2">
    <source>
        <dbReference type="EMBL" id="PQO35160.1"/>
    </source>
</evidence>
<sequence length="145" mass="16016">MSSEDPTVAAHDATNLSKSDRRSRKFVYFLLLGFHLAVASVLLIVMVLAVPLLSRAVDDFAVDLPVITRFVAALSRHCVPYWPLDLAFWMAGNALVLAVLLFWSPLGTRWAILYSAAIFCLAVLLFGMTLVGFAIPLFELMDSLK</sequence>
<accession>A0A2S8FSX5</accession>
<keyword evidence="1" id="KW-1133">Transmembrane helix</keyword>
<evidence type="ECO:0000313" key="3">
    <source>
        <dbReference type="Proteomes" id="UP000239388"/>
    </source>
</evidence>
<dbReference type="OrthoDB" id="9869850at2"/>
<protein>
    <submittedName>
        <fullName evidence="2">Uncharacterized protein</fullName>
    </submittedName>
</protein>
<organism evidence="2 3">
    <name type="scientific">Blastopirellula marina</name>
    <dbReference type="NCBI Taxonomy" id="124"/>
    <lineage>
        <taxon>Bacteria</taxon>
        <taxon>Pseudomonadati</taxon>
        <taxon>Planctomycetota</taxon>
        <taxon>Planctomycetia</taxon>
        <taxon>Pirellulales</taxon>
        <taxon>Pirellulaceae</taxon>
        <taxon>Blastopirellula</taxon>
    </lineage>
</organism>
<dbReference type="EMBL" id="PUIB01000016">
    <property type="protein sequence ID" value="PQO35160.1"/>
    <property type="molecule type" value="Genomic_DNA"/>
</dbReference>
<dbReference type="Proteomes" id="UP000239388">
    <property type="component" value="Unassembled WGS sequence"/>
</dbReference>
<keyword evidence="1" id="KW-0472">Membrane</keyword>
<name>A0A2S8FSX5_9BACT</name>
<reference evidence="2 3" key="1">
    <citation type="submission" date="2018-02" db="EMBL/GenBank/DDBJ databases">
        <title>Comparative genomes isolates from brazilian mangrove.</title>
        <authorList>
            <person name="Araujo J.E."/>
            <person name="Taketani R.G."/>
            <person name="Silva M.C.P."/>
            <person name="Loureco M.V."/>
            <person name="Andreote F.D."/>
        </authorList>
    </citation>
    <scope>NUCLEOTIDE SEQUENCE [LARGE SCALE GENOMIC DNA]</scope>
    <source>
        <strain evidence="2 3">NAP PRIS-MGV</strain>
    </source>
</reference>
<dbReference type="RefSeq" id="WP_105354985.1">
    <property type="nucleotide sequence ID" value="NZ_PUIB01000016.1"/>
</dbReference>
<proteinExistence type="predicted"/>